<keyword evidence="1" id="KW-0812">Transmembrane</keyword>
<keyword evidence="3" id="KW-1185">Reference proteome</keyword>
<evidence type="ECO:0000256" key="1">
    <source>
        <dbReference type="SAM" id="Phobius"/>
    </source>
</evidence>
<comment type="caution">
    <text evidence="2">The sequence shown here is derived from an EMBL/GenBank/DDBJ whole genome shotgun (WGS) entry which is preliminary data.</text>
</comment>
<dbReference type="EMBL" id="JBHTKK010000034">
    <property type="protein sequence ID" value="MFD1068052.1"/>
    <property type="molecule type" value="Genomic_DNA"/>
</dbReference>
<gene>
    <name evidence="2" type="ORF">ACFQ19_18805</name>
</gene>
<keyword evidence="1" id="KW-1133">Transmembrane helix</keyword>
<evidence type="ECO:0000313" key="2">
    <source>
        <dbReference type="EMBL" id="MFD1068052.1"/>
    </source>
</evidence>
<dbReference type="RefSeq" id="WP_379594232.1">
    <property type="nucleotide sequence ID" value="NZ_JBHTKK010000034.1"/>
</dbReference>
<sequence length="83" mass="9807">MKQKKEPIKNWKIWSILIILLAFSVPWYLPTGSYEPFILGIPYWAWIILGVSLIISIVLTLILKFCWHIVDDEEMGEEEENNE</sequence>
<name>A0ABW3NK29_9BACI</name>
<proteinExistence type="predicted"/>
<feature type="transmembrane region" description="Helical" evidence="1">
    <location>
        <begin position="41"/>
        <end position="63"/>
    </location>
</feature>
<organism evidence="2 3">
    <name type="scientific">Oceanobacillus locisalsi</name>
    <dbReference type="NCBI Taxonomy" id="546107"/>
    <lineage>
        <taxon>Bacteria</taxon>
        <taxon>Bacillati</taxon>
        <taxon>Bacillota</taxon>
        <taxon>Bacilli</taxon>
        <taxon>Bacillales</taxon>
        <taxon>Bacillaceae</taxon>
        <taxon>Oceanobacillus</taxon>
    </lineage>
</organism>
<keyword evidence="1" id="KW-0472">Membrane</keyword>
<dbReference type="Proteomes" id="UP001597041">
    <property type="component" value="Unassembled WGS sequence"/>
</dbReference>
<feature type="transmembrane region" description="Helical" evidence="1">
    <location>
        <begin position="12"/>
        <end position="29"/>
    </location>
</feature>
<accession>A0ABW3NK29</accession>
<evidence type="ECO:0000313" key="3">
    <source>
        <dbReference type="Proteomes" id="UP001597041"/>
    </source>
</evidence>
<evidence type="ECO:0008006" key="4">
    <source>
        <dbReference type="Google" id="ProtNLM"/>
    </source>
</evidence>
<protein>
    <recommendedName>
        <fullName evidence="4">DUF3311 domain-containing protein</fullName>
    </recommendedName>
</protein>
<reference evidence="3" key="1">
    <citation type="journal article" date="2019" name="Int. J. Syst. Evol. Microbiol.">
        <title>The Global Catalogue of Microorganisms (GCM) 10K type strain sequencing project: providing services to taxonomists for standard genome sequencing and annotation.</title>
        <authorList>
            <consortium name="The Broad Institute Genomics Platform"/>
            <consortium name="The Broad Institute Genome Sequencing Center for Infectious Disease"/>
            <person name="Wu L."/>
            <person name="Ma J."/>
        </authorList>
    </citation>
    <scope>NUCLEOTIDE SEQUENCE [LARGE SCALE GENOMIC DNA]</scope>
    <source>
        <strain evidence="3">CCUG 56608</strain>
    </source>
</reference>